<protein>
    <submittedName>
        <fullName evidence="1">Uncharacterized protein</fullName>
    </submittedName>
</protein>
<keyword evidence="2" id="KW-1185">Reference proteome</keyword>
<dbReference type="EMBL" id="QPFP01000003">
    <property type="protein sequence ID" value="TEB37820.1"/>
    <property type="molecule type" value="Genomic_DNA"/>
</dbReference>
<feature type="non-terminal residue" evidence="1">
    <location>
        <position position="1"/>
    </location>
</feature>
<name>A0A4Y7TUF6_COPMI</name>
<organism evidence="1 2">
    <name type="scientific">Coprinellus micaceus</name>
    <name type="common">Glistening ink-cap mushroom</name>
    <name type="synonym">Coprinus micaceus</name>
    <dbReference type="NCBI Taxonomy" id="71717"/>
    <lineage>
        <taxon>Eukaryota</taxon>
        <taxon>Fungi</taxon>
        <taxon>Dikarya</taxon>
        <taxon>Basidiomycota</taxon>
        <taxon>Agaricomycotina</taxon>
        <taxon>Agaricomycetes</taxon>
        <taxon>Agaricomycetidae</taxon>
        <taxon>Agaricales</taxon>
        <taxon>Agaricineae</taxon>
        <taxon>Psathyrellaceae</taxon>
        <taxon>Coprinellus</taxon>
    </lineage>
</organism>
<proteinExistence type="predicted"/>
<accession>A0A4Y7TUF6</accession>
<evidence type="ECO:0000313" key="2">
    <source>
        <dbReference type="Proteomes" id="UP000298030"/>
    </source>
</evidence>
<reference evidence="1 2" key="1">
    <citation type="journal article" date="2019" name="Nat. Ecol. Evol.">
        <title>Megaphylogeny resolves global patterns of mushroom evolution.</title>
        <authorList>
            <person name="Varga T."/>
            <person name="Krizsan K."/>
            <person name="Foldi C."/>
            <person name="Dima B."/>
            <person name="Sanchez-Garcia M."/>
            <person name="Sanchez-Ramirez S."/>
            <person name="Szollosi G.J."/>
            <person name="Szarkandi J.G."/>
            <person name="Papp V."/>
            <person name="Albert L."/>
            <person name="Andreopoulos W."/>
            <person name="Angelini C."/>
            <person name="Antonin V."/>
            <person name="Barry K.W."/>
            <person name="Bougher N.L."/>
            <person name="Buchanan P."/>
            <person name="Buyck B."/>
            <person name="Bense V."/>
            <person name="Catcheside P."/>
            <person name="Chovatia M."/>
            <person name="Cooper J."/>
            <person name="Damon W."/>
            <person name="Desjardin D."/>
            <person name="Finy P."/>
            <person name="Geml J."/>
            <person name="Haridas S."/>
            <person name="Hughes K."/>
            <person name="Justo A."/>
            <person name="Karasinski D."/>
            <person name="Kautmanova I."/>
            <person name="Kiss B."/>
            <person name="Kocsube S."/>
            <person name="Kotiranta H."/>
            <person name="LaButti K.M."/>
            <person name="Lechner B.E."/>
            <person name="Liimatainen K."/>
            <person name="Lipzen A."/>
            <person name="Lukacs Z."/>
            <person name="Mihaltcheva S."/>
            <person name="Morgado L.N."/>
            <person name="Niskanen T."/>
            <person name="Noordeloos M.E."/>
            <person name="Ohm R.A."/>
            <person name="Ortiz-Santana B."/>
            <person name="Ovrebo C."/>
            <person name="Racz N."/>
            <person name="Riley R."/>
            <person name="Savchenko A."/>
            <person name="Shiryaev A."/>
            <person name="Soop K."/>
            <person name="Spirin V."/>
            <person name="Szebenyi C."/>
            <person name="Tomsovsky M."/>
            <person name="Tulloss R.E."/>
            <person name="Uehling J."/>
            <person name="Grigoriev I.V."/>
            <person name="Vagvolgyi C."/>
            <person name="Papp T."/>
            <person name="Martin F.M."/>
            <person name="Miettinen O."/>
            <person name="Hibbett D.S."/>
            <person name="Nagy L.G."/>
        </authorList>
    </citation>
    <scope>NUCLEOTIDE SEQUENCE [LARGE SCALE GENOMIC DNA]</scope>
    <source>
        <strain evidence="1 2">FP101781</strain>
    </source>
</reference>
<evidence type="ECO:0000313" key="1">
    <source>
        <dbReference type="EMBL" id="TEB37820.1"/>
    </source>
</evidence>
<dbReference type="Proteomes" id="UP000298030">
    <property type="component" value="Unassembled WGS sequence"/>
</dbReference>
<dbReference type="AlphaFoldDB" id="A0A4Y7TUF6"/>
<gene>
    <name evidence="1" type="ORF">FA13DRAFT_1725453</name>
</gene>
<comment type="caution">
    <text evidence="1">The sequence shown here is derived from an EMBL/GenBank/DDBJ whole genome shotgun (WGS) entry which is preliminary data.</text>
</comment>
<sequence>ACLGHTLGLCYPCLHDLKFCILGTSTTSSDFPTLGPSVAIYSSLFRVSSSQALFPSPPHNKYSWRF</sequence>